<name>A0AAJ8BSL4_ASPNG</name>
<dbReference type="AlphaFoldDB" id="A0AAJ8BSL4"/>
<proteinExistence type="predicted"/>
<dbReference type="GeneID" id="84589851"/>
<accession>A0AAJ8BSL4</accession>
<dbReference type="KEGG" id="ang:An01g01770"/>
<reference evidence="1" key="1">
    <citation type="submission" date="2025-02" db="EMBL/GenBank/DDBJ databases">
        <authorList>
            <consortium name="NCBI Genome Project"/>
        </authorList>
    </citation>
    <scope>NUCLEOTIDE SEQUENCE</scope>
</reference>
<sequence length="234" mass="26488">MSSATCQLERAGFPRNTQLEMMVPCIIPRSSQKRTPKKAKGEEDSYRQTSYRTVYLPKQVPEGLAVKKLSNSVIRFNNIRVPLCNGYWPRKLQKVDICMIRRYRFFSSLSTDAQKLAHTKYLGAYMAVQKTIRTPASYGRLDTASGWDCLIRNVRITIYEKSTSIKANIEVWGSGTVPRLLKKVLRARSGPPTVDCLKRLVGSRFVDVKDSSELLKVTGKTVDRDLDMAQSSLS</sequence>
<gene>
    <name evidence="1" type="ORF">An01g01770</name>
</gene>
<dbReference type="VEuPathDB" id="FungiDB:An01g01770"/>
<dbReference type="RefSeq" id="XP_059603084.1">
    <property type="nucleotide sequence ID" value="XM_059746086.1"/>
</dbReference>
<reference evidence="1" key="2">
    <citation type="submission" date="2025-08" db="UniProtKB">
        <authorList>
            <consortium name="RefSeq"/>
        </authorList>
    </citation>
    <scope>IDENTIFICATION</scope>
</reference>
<organism evidence="1">
    <name type="scientific">Aspergillus niger</name>
    <dbReference type="NCBI Taxonomy" id="5061"/>
    <lineage>
        <taxon>Eukaryota</taxon>
        <taxon>Fungi</taxon>
        <taxon>Dikarya</taxon>
        <taxon>Ascomycota</taxon>
        <taxon>Pezizomycotina</taxon>
        <taxon>Eurotiomycetes</taxon>
        <taxon>Eurotiomycetidae</taxon>
        <taxon>Eurotiales</taxon>
        <taxon>Aspergillaceae</taxon>
        <taxon>Aspergillus</taxon>
        <taxon>Aspergillus subgen. Circumdati</taxon>
    </lineage>
</organism>
<protein>
    <submittedName>
        <fullName evidence="1">Uncharacterized protein</fullName>
    </submittedName>
</protein>
<evidence type="ECO:0000313" key="1">
    <source>
        <dbReference type="RefSeq" id="XP_059603084.1"/>
    </source>
</evidence>